<evidence type="ECO:0000313" key="2">
    <source>
        <dbReference type="Proteomes" id="UP001162992"/>
    </source>
</evidence>
<dbReference type="Proteomes" id="UP001162992">
    <property type="component" value="Chromosome 9"/>
</dbReference>
<organism evidence="1 2">
    <name type="scientific">Diphasiastrum complanatum</name>
    <name type="common">Issler's clubmoss</name>
    <name type="synonym">Lycopodium complanatum</name>
    <dbReference type="NCBI Taxonomy" id="34168"/>
    <lineage>
        <taxon>Eukaryota</taxon>
        <taxon>Viridiplantae</taxon>
        <taxon>Streptophyta</taxon>
        <taxon>Embryophyta</taxon>
        <taxon>Tracheophyta</taxon>
        <taxon>Lycopodiopsida</taxon>
        <taxon>Lycopodiales</taxon>
        <taxon>Lycopodiaceae</taxon>
        <taxon>Lycopodioideae</taxon>
        <taxon>Diphasiastrum</taxon>
    </lineage>
</organism>
<comment type="caution">
    <text evidence="1">The sequence shown here is derived from an EMBL/GenBank/DDBJ whole genome shotgun (WGS) entry which is preliminary data.</text>
</comment>
<gene>
    <name evidence="1" type="ORF">O6H91_09G066500</name>
</gene>
<keyword evidence="2" id="KW-1185">Reference proteome</keyword>
<name>A0ACC2CQF7_DIPCM</name>
<protein>
    <submittedName>
        <fullName evidence="1">Uncharacterized protein</fullName>
    </submittedName>
</protein>
<dbReference type="EMBL" id="CM055100">
    <property type="protein sequence ID" value="KAJ7544160.1"/>
    <property type="molecule type" value="Genomic_DNA"/>
</dbReference>
<evidence type="ECO:0000313" key="1">
    <source>
        <dbReference type="EMBL" id="KAJ7544160.1"/>
    </source>
</evidence>
<sequence>MLIVSCSYGSKYSASESYYSSAFLPAIMSLAWLACYGMHSTCHNESYYEASEIVVKITPSGSFVKDWSQKPPTAPANMESPRASDTRHWIIPAENGSPFSASSPRLTRCHAIRRELPNDWDLSFKPQQEGSSVCN</sequence>
<proteinExistence type="predicted"/>
<accession>A0ACC2CQF7</accession>
<reference evidence="2" key="1">
    <citation type="journal article" date="2024" name="Proc. Natl. Acad. Sci. U.S.A.">
        <title>Extraordinary preservation of gene collinearity over three hundred million years revealed in homosporous lycophytes.</title>
        <authorList>
            <person name="Li C."/>
            <person name="Wickell D."/>
            <person name="Kuo L.Y."/>
            <person name="Chen X."/>
            <person name="Nie B."/>
            <person name="Liao X."/>
            <person name="Peng D."/>
            <person name="Ji J."/>
            <person name="Jenkins J."/>
            <person name="Williams M."/>
            <person name="Shu S."/>
            <person name="Plott C."/>
            <person name="Barry K."/>
            <person name="Rajasekar S."/>
            <person name="Grimwood J."/>
            <person name="Han X."/>
            <person name="Sun S."/>
            <person name="Hou Z."/>
            <person name="He W."/>
            <person name="Dai G."/>
            <person name="Sun C."/>
            <person name="Schmutz J."/>
            <person name="Leebens-Mack J.H."/>
            <person name="Li F.W."/>
            <person name="Wang L."/>
        </authorList>
    </citation>
    <scope>NUCLEOTIDE SEQUENCE [LARGE SCALE GENOMIC DNA]</scope>
    <source>
        <strain evidence="2">cv. PW_Plant_1</strain>
    </source>
</reference>